<dbReference type="OrthoDB" id="441660at2759"/>
<evidence type="ECO:0000256" key="2">
    <source>
        <dbReference type="SAM" id="Phobius"/>
    </source>
</evidence>
<dbReference type="Pfam" id="PF03815">
    <property type="entry name" value="LCCL"/>
    <property type="match status" value="1"/>
</dbReference>
<dbReference type="InterPro" id="IPR051957">
    <property type="entry name" value="CRISP-LCCL_domain"/>
</dbReference>
<evidence type="ECO:0000259" key="3">
    <source>
        <dbReference type="PROSITE" id="PS50820"/>
    </source>
</evidence>
<feature type="transmembrane region" description="Helical" evidence="2">
    <location>
        <begin position="398"/>
        <end position="416"/>
    </location>
</feature>
<dbReference type="InterPro" id="IPR036609">
    <property type="entry name" value="LCCL_sf"/>
</dbReference>
<keyword evidence="2" id="KW-0812">Transmembrane</keyword>
<protein>
    <recommendedName>
        <fullName evidence="3">LCCL domain-containing protein</fullName>
    </recommendedName>
</protein>
<dbReference type="Gene3D" id="2.170.130.20">
    <property type="entry name" value="LCCL-like domain"/>
    <property type="match status" value="1"/>
</dbReference>
<feature type="region of interest" description="Disordered" evidence="1">
    <location>
        <begin position="1"/>
        <end position="116"/>
    </location>
</feature>
<evidence type="ECO:0000313" key="4">
    <source>
        <dbReference type="EMBL" id="TQN65260.1"/>
    </source>
</evidence>
<feature type="domain" description="LCCL" evidence="3">
    <location>
        <begin position="193"/>
        <end position="320"/>
    </location>
</feature>
<feature type="compositionally biased region" description="Basic and acidic residues" evidence="1">
    <location>
        <begin position="25"/>
        <end position="34"/>
    </location>
</feature>
<keyword evidence="2" id="KW-1133">Transmembrane helix</keyword>
<evidence type="ECO:0000256" key="1">
    <source>
        <dbReference type="SAM" id="MobiDB-lite"/>
    </source>
</evidence>
<feature type="transmembrane region" description="Helical" evidence="2">
    <location>
        <begin position="501"/>
        <end position="521"/>
    </location>
</feature>
<dbReference type="PANTHER" id="PTHR31331:SF8">
    <property type="entry name" value="LCCL DOMAIN PROTEIN (AFU_ORTHOLOGUE AFUA_5G02970)"/>
    <property type="match status" value="1"/>
</dbReference>
<dbReference type="PANTHER" id="PTHR31331">
    <property type="entry name" value="LCCL DOMAIN PROTEIN (AFU_ORTHOLOGUE AFUA_5G08630)"/>
    <property type="match status" value="1"/>
</dbReference>
<accession>A0A5Q4BEB1</accession>
<feature type="compositionally biased region" description="Acidic residues" evidence="1">
    <location>
        <begin position="35"/>
        <end position="70"/>
    </location>
</feature>
<gene>
    <name evidence="4" type="ORF">CSHISOI_10206</name>
</gene>
<proteinExistence type="predicted"/>
<comment type="caution">
    <text evidence="4">The sequence shown here is derived from an EMBL/GenBank/DDBJ whole genome shotgun (WGS) entry which is preliminary data.</text>
</comment>
<feature type="transmembrane region" description="Helical" evidence="2">
    <location>
        <begin position="474"/>
        <end position="494"/>
    </location>
</feature>
<name>A0A5Q4BEB1_9PEZI</name>
<feature type="transmembrane region" description="Helical" evidence="2">
    <location>
        <begin position="436"/>
        <end position="454"/>
    </location>
</feature>
<evidence type="ECO:0000313" key="5">
    <source>
        <dbReference type="Proteomes" id="UP000326340"/>
    </source>
</evidence>
<reference evidence="4 5" key="1">
    <citation type="journal article" date="2019" name="Sci. Rep.">
        <title>Colletotrichum shisoi sp. nov., an anthracnose pathogen of Perilla frutescens in Japan: molecular phylogenetic, morphological and genomic evidence.</title>
        <authorList>
            <person name="Gan P."/>
            <person name="Tsushima A."/>
            <person name="Hiroyama R."/>
            <person name="Narusaka M."/>
            <person name="Takano Y."/>
            <person name="Narusaka Y."/>
            <person name="Kawaradani M."/>
            <person name="Damm U."/>
            <person name="Shirasu K."/>
        </authorList>
    </citation>
    <scope>NUCLEOTIDE SEQUENCE [LARGE SCALE GENOMIC DNA]</scope>
    <source>
        <strain evidence="4 5">PG-2018a</strain>
    </source>
</reference>
<dbReference type="AlphaFoldDB" id="A0A5Q4BEB1"/>
<feature type="compositionally biased region" description="Low complexity" evidence="1">
    <location>
        <begin position="71"/>
        <end position="80"/>
    </location>
</feature>
<feature type="compositionally biased region" description="Basic residues" evidence="1">
    <location>
        <begin position="93"/>
        <end position="107"/>
    </location>
</feature>
<dbReference type="Proteomes" id="UP000326340">
    <property type="component" value="Unassembled WGS sequence"/>
</dbReference>
<sequence>MGATGDGYPLRERPFKDSEDDDADDKYAPRRSIDEEAQFLAEEDDDKEDDGDYDDDDDDDDDDDAYELEESTSSTPSLLSQQKFPHTPQGRLQRQRQQRRQRQRRHCLSGPQPPRTHVIRPVFPVVQSAPPRLLDLVAPTTRRKGVVVAVFLALWAVAFSVPLASSRALRDDLGRDVLNLGCADSLWRFKNGCGLDGADCRPFSNASFTFRCPANCMAHQLLNPHAVGPKEVVYRPLVVGGGGGGGGGNGSDVDVNPDTNADGIYRADSMICASAIHAGIVTDLSGGCGRLDRVGRHEVFNASTRNGVETVAFDSYFPSSFTLAAAAAADPSLRCPASDPREALLPTSLFFSTLFSLFTTSPAWQLAVSFVGIFAHVSFASDPPPASRHAASVLPDRISMFAGRLLPAAFCAAVLYRLCVRRTLAGLAAQFEKTALWLGGFWFGALSNYTFGWMPIQRLTAHDIEQQPGAKPALALILVVLTFIMAKQVYFFWLEGRLPRFLALYALVLAAIVAGLSVPGVDLRVHHYIMAFLLLPGTSMQTRSSLFYQGMLLGLFVNGIARWGFDSVLQTPDDLREDGAFGSLLPEITTPIISSGSFEPSISFSWVLPTDADANAVAAAGFDGISALVNDVERFRYYFADGADDSVFIWMRKARMALPEYFRFAYIKDGVTLDYTQAGTWFANGTWEMAPSH</sequence>
<keyword evidence="5" id="KW-1185">Reference proteome</keyword>
<keyword evidence="2" id="KW-0472">Membrane</keyword>
<dbReference type="EMBL" id="PUHP01001724">
    <property type="protein sequence ID" value="TQN65260.1"/>
    <property type="molecule type" value="Genomic_DNA"/>
</dbReference>
<dbReference type="InterPro" id="IPR004043">
    <property type="entry name" value="LCCL"/>
</dbReference>
<dbReference type="SMART" id="SM00603">
    <property type="entry name" value="LCCL"/>
    <property type="match status" value="1"/>
</dbReference>
<organism evidence="4 5">
    <name type="scientific">Colletotrichum shisoi</name>
    <dbReference type="NCBI Taxonomy" id="2078593"/>
    <lineage>
        <taxon>Eukaryota</taxon>
        <taxon>Fungi</taxon>
        <taxon>Dikarya</taxon>
        <taxon>Ascomycota</taxon>
        <taxon>Pezizomycotina</taxon>
        <taxon>Sordariomycetes</taxon>
        <taxon>Hypocreomycetidae</taxon>
        <taxon>Glomerellales</taxon>
        <taxon>Glomerellaceae</taxon>
        <taxon>Colletotrichum</taxon>
        <taxon>Colletotrichum destructivum species complex</taxon>
    </lineage>
</organism>
<dbReference type="PROSITE" id="PS50820">
    <property type="entry name" value="LCCL"/>
    <property type="match status" value="1"/>
</dbReference>
<dbReference type="SUPFAM" id="SSF69848">
    <property type="entry name" value="LCCL domain"/>
    <property type="match status" value="1"/>
</dbReference>